<feature type="domain" description="ANTAR" evidence="5">
    <location>
        <begin position="166"/>
        <end position="227"/>
    </location>
</feature>
<dbReference type="Pfam" id="PF13185">
    <property type="entry name" value="GAF_2"/>
    <property type="match status" value="1"/>
</dbReference>
<dbReference type="GO" id="GO:0003723">
    <property type="term" value="F:RNA binding"/>
    <property type="evidence" value="ECO:0007669"/>
    <property type="project" value="InterPro"/>
</dbReference>
<gene>
    <name evidence="6" type="ORF">BJ986_002491</name>
</gene>
<evidence type="ECO:0000313" key="6">
    <source>
        <dbReference type="EMBL" id="NYG08004.1"/>
    </source>
</evidence>
<evidence type="ECO:0000256" key="1">
    <source>
        <dbReference type="ARBA" id="ARBA00022679"/>
    </source>
</evidence>
<proteinExistence type="predicted"/>
<reference evidence="6 7" key="1">
    <citation type="submission" date="2020-07" db="EMBL/GenBank/DDBJ databases">
        <title>Sequencing the genomes of 1000 actinobacteria strains.</title>
        <authorList>
            <person name="Klenk H.-P."/>
        </authorList>
    </citation>
    <scope>NUCLEOTIDE SEQUENCE [LARGE SCALE GENOMIC DNA]</scope>
    <source>
        <strain evidence="6 7">DSM 23987</strain>
    </source>
</reference>
<keyword evidence="1" id="KW-0808">Transferase</keyword>
<dbReference type="Proteomes" id="UP000573599">
    <property type="component" value="Unassembled WGS sequence"/>
</dbReference>
<keyword evidence="7" id="KW-1185">Reference proteome</keyword>
<dbReference type="RefSeq" id="WP_179422270.1">
    <property type="nucleotide sequence ID" value="NZ_JACCAB010000001.1"/>
</dbReference>
<dbReference type="GO" id="GO:0016301">
    <property type="term" value="F:kinase activity"/>
    <property type="evidence" value="ECO:0007669"/>
    <property type="project" value="UniProtKB-KW"/>
</dbReference>
<evidence type="ECO:0000256" key="3">
    <source>
        <dbReference type="ARBA" id="ARBA00023015"/>
    </source>
</evidence>
<dbReference type="SMART" id="SM01012">
    <property type="entry name" value="ANTAR"/>
    <property type="match status" value="1"/>
</dbReference>
<protein>
    <submittedName>
        <fullName evidence="6">GAF domain-containing protein</fullName>
    </submittedName>
</protein>
<dbReference type="PROSITE" id="PS50921">
    <property type="entry name" value="ANTAR"/>
    <property type="match status" value="1"/>
</dbReference>
<dbReference type="InterPro" id="IPR005561">
    <property type="entry name" value="ANTAR"/>
</dbReference>
<dbReference type="Gene3D" id="3.30.450.40">
    <property type="match status" value="1"/>
</dbReference>
<name>A0A852WMG6_9MICO</name>
<dbReference type="InterPro" id="IPR003018">
    <property type="entry name" value="GAF"/>
</dbReference>
<keyword evidence="2" id="KW-0418">Kinase</keyword>
<dbReference type="SUPFAM" id="SSF52172">
    <property type="entry name" value="CheY-like"/>
    <property type="match status" value="1"/>
</dbReference>
<evidence type="ECO:0000256" key="4">
    <source>
        <dbReference type="ARBA" id="ARBA00023163"/>
    </source>
</evidence>
<keyword evidence="3" id="KW-0805">Transcription regulation</keyword>
<dbReference type="SUPFAM" id="SSF55781">
    <property type="entry name" value="GAF domain-like"/>
    <property type="match status" value="1"/>
</dbReference>
<comment type="caution">
    <text evidence="6">The sequence shown here is derived from an EMBL/GenBank/DDBJ whole genome shotgun (WGS) entry which is preliminary data.</text>
</comment>
<dbReference type="EMBL" id="JACCAB010000001">
    <property type="protein sequence ID" value="NYG08004.1"/>
    <property type="molecule type" value="Genomic_DNA"/>
</dbReference>
<dbReference type="InterPro" id="IPR011006">
    <property type="entry name" value="CheY-like_superfamily"/>
</dbReference>
<sequence length="233" mass="24936">MYDQLDLLRTLSAFTGDLVSDYDMEDMLERLAERVTAVLGLAGSGVSLDDDGRLEFVSAVAGPVAQLERLQETLQRGPCVDSCYSGLPVAVGDVREAEDRWGDYAQVALGLGINAVAGIPMTLKGKGIGALNLYATEVREWSAEDVAAAQALADMATAYLANASRLQHQVDLSEQLARALSSRVVVEQAKGVLAEAAGIGVDEAFQRIRAWARNHNTPLHTVATRVVEEGLRP</sequence>
<dbReference type="InterPro" id="IPR029016">
    <property type="entry name" value="GAF-like_dom_sf"/>
</dbReference>
<dbReference type="Gene3D" id="1.10.10.10">
    <property type="entry name" value="Winged helix-like DNA-binding domain superfamily/Winged helix DNA-binding domain"/>
    <property type="match status" value="1"/>
</dbReference>
<organism evidence="6 7">
    <name type="scientific">Pedococcus badiiscoriae</name>
    <dbReference type="NCBI Taxonomy" id="642776"/>
    <lineage>
        <taxon>Bacteria</taxon>
        <taxon>Bacillati</taxon>
        <taxon>Actinomycetota</taxon>
        <taxon>Actinomycetes</taxon>
        <taxon>Micrococcales</taxon>
        <taxon>Intrasporangiaceae</taxon>
        <taxon>Pedococcus</taxon>
    </lineage>
</organism>
<dbReference type="PIRSF" id="PIRSF036625">
    <property type="entry name" value="GAF_ANTAR"/>
    <property type="match status" value="1"/>
</dbReference>
<keyword evidence="4" id="KW-0804">Transcription</keyword>
<accession>A0A852WMG6</accession>
<evidence type="ECO:0000256" key="2">
    <source>
        <dbReference type="ARBA" id="ARBA00022777"/>
    </source>
</evidence>
<dbReference type="Pfam" id="PF03861">
    <property type="entry name" value="ANTAR"/>
    <property type="match status" value="1"/>
</dbReference>
<evidence type="ECO:0000313" key="7">
    <source>
        <dbReference type="Proteomes" id="UP000573599"/>
    </source>
</evidence>
<evidence type="ECO:0000259" key="5">
    <source>
        <dbReference type="PROSITE" id="PS50921"/>
    </source>
</evidence>
<dbReference type="SMART" id="SM00065">
    <property type="entry name" value="GAF"/>
    <property type="match status" value="1"/>
</dbReference>
<dbReference type="InterPro" id="IPR036388">
    <property type="entry name" value="WH-like_DNA-bd_sf"/>
</dbReference>
<dbReference type="InterPro" id="IPR012074">
    <property type="entry name" value="GAF_ANTAR"/>
</dbReference>
<dbReference type="AlphaFoldDB" id="A0A852WMG6"/>